<feature type="domain" description="DUF6924" evidence="1">
    <location>
        <begin position="14"/>
        <end position="158"/>
    </location>
</feature>
<dbReference type="EMBL" id="JBHYPX010000045">
    <property type="protein sequence ID" value="MFE1354568.1"/>
    <property type="molecule type" value="Genomic_DNA"/>
</dbReference>
<reference evidence="2 3" key="1">
    <citation type="submission" date="2024-09" db="EMBL/GenBank/DDBJ databases">
        <title>The Natural Products Discovery Center: Release of the First 8490 Sequenced Strains for Exploring Actinobacteria Biosynthetic Diversity.</title>
        <authorList>
            <person name="Kalkreuter E."/>
            <person name="Kautsar S.A."/>
            <person name="Yang D."/>
            <person name="Bader C.D."/>
            <person name="Teijaro C.N."/>
            <person name="Fluegel L."/>
            <person name="Davis C.M."/>
            <person name="Simpson J.R."/>
            <person name="Lauterbach L."/>
            <person name="Steele A.D."/>
            <person name="Gui C."/>
            <person name="Meng S."/>
            <person name="Li G."/>
            <person name="Viehrig K."/>
            <person name="Ye F."/>
            <person name="Su P."/>
            <person name="Kiefer A.F."/>
            <person name="Nichols A."/>
            <person name="Cepeda A.J."/>
            <person name="Yan W."/>
            <person name="Fan B."/>
            <person name="Jiang Y."/>
            <person name="Adhikari A."/>
            <person name="Zheng C.-J."/>
            <person name="Schuster L."/>
            <person name="Cowan T.M."/>
            <person name="Smanski M.J."/>
            <person name="Chevrette M.G."/>
            <person name="De Carvalho L.P.S."/>
            <person name="Shen B."/>
        </authorList>
    </citation>
    <scope>NUCLEOTIDE SEQUENCE [LARGE SCALE GENOMIC DNA]</scope>
    <source>
        <strain evidence="2 3">NPDC058753</strain>
    </source>
</reference>
<protein>
    <submittedName>
        <fullName evidence="2">DUF6924 domain-containing protein</fullName>
    </submittedName>
</protein>
<dbReference type="Pfam" id="PF21962">
    <property type="entry name" value="DUF6924"/>
    <property type="match status" value="1"/>
</dbReference>
<evidence type="ECO:0000313" key="3">
    <source>
        <dbReference type="Proteomes" id="UP001599542"/>
    </source>
</evidence>
<sequence>MTELRLPVADLTAALVVRTDRTDPAAWQRLLAELRRLPSTPLHLVDDPAWADAEPRTVLASAAEQEDLCVVFLADRRTMRSPHLALLALDVAPDEDRPEDLDPAYYQDLIDQLRADPPAREFRLAPAAVGTVHGNLLVANTDFDELARWAAESPDGVLHPSS</sequence>
<comment type="caution">
    <text evidence="2">The sequence shown here is derived from an EMBL/GenBank/DDBJ whole genome shotgun (WGS) entry which is preliminary data.</text>
</comment>
<keyword evidence="3" id="KW-1185">Reference proteome</keyword>
<accession>A0ABW6GP83</accession>
<gene>
    <name evidence="2" type="ORF">ACFW6T_21505</name>
</gene>
<organism evidence="2 3">
    <name type="scientific">Kitasatospora phosalacinea</name>
    <dbReference type="NCBI Taxonomy" id="2065"/>
    <lineage>
        <taxon>Bacteria</taxon>
        <taxon>Bacillati</taxon>
        <taxon>Actinomycetota</taxon>
        <taxon>Actinomycetes</taxon>
        <taxon>Kitasatosporales</taxon>
        <taxon>Streptomycetaceae</taxon>
        <taxon>Kitasatospora</taxon>
    </lineage>
</organism>
<dbReference type="InterPro" id="IPR053832">
    <property type="entry name" value="DUF6924"/>
</dbReference>
<evidence type="ECO:0000313" key="2">
    <source>
        <dbReference type="EMBL" id="MFE1354568.1"/>
    </source>
</evidence>
<proteinExistence type="predicted"/>
<name>A0ABW6GP83_9ACTN</name>
<dbReference type="Proteomes" id="UP001599542">
    <property type="component" value="Unassembled WGS sequence"/>
</dbReference>
<dbReference type="RefSeq" id="WP_380318447.1">
    <property type="nucleotide sequence ID" value="NZ_JBHYPW010000006.1"/>
</dbReference>
<evidence type="ECO:0000259" key="1">
    <source>
        <dbReference type="Pfam" id="PF21962"/>
    </source>
</evidence>